<evidence type="ECO:0000256" key="1">
    <source>
        <dbReference type="SAM" id="MobiDB-lite"/>
    </source>
</evidence>
<dbReference type="AlphaFoldDB" id="K0K6Q2"/>
<feature type="compositionally biased region" description="Polar residues" evidence="1">
    <location>
        <begin position="1"/>
        <end position="11"/>
    </location>
</feature>
<gene>
    <name evidence="2" type="ordered locus">BN6_67690</name>
</gene>
<dbReference type="STRING" id="1179773.BN6_67690"/>
<dbReference type="HOGENOM" id="CLU_1531466_0_0_11"/>
<keyword evidence="3" id="KW-1185">Reference proteome</keyword>
<dbReference type="EMBL" id="HE804045">
    <property type="protein sequence ID" value="CCH34006.1"/>
    <property type="molecule type" value="Genomic_DNA"/>
</dbReference>
<evidence type="ECO:0000313" key="2">
    <source>
        <dbReference type="EMBL" id="CCH34006.1"/>
    </source>
</evidence>
<accession>K0K6Q2</accession>
<dbReference type="Proteomes" id="UP000006281">
    <property type="component" value="Chromosome"/>
</dbReference>
<reference evidence="2 3" key="1">
    <citation type="journal article" date="2012" name="BMC Genomics">
        <title>Complete genome sequence of Saccharothrix espanaensis DSM 44229T and comparison to the other completely sequenced Pseudonocardiaceae.</title>
        <authorList>
            <person name="Strobel T."/>
            <person name="Al-Dilaimi A."/>
            <person name="Blom J."/>
            <person name="Gessner A."/>
            <person name="Kalinowski J."/>
            <person name="Luzhetska M."/>
            <person name="Puhler A."/>
            <person name="Szczepanowski R."/>
            <person name="Bechthold A."/>
            <person name="Ruckert C."/>
        </authorList>
    </citation>
    <scope>NUCLEOTIDE SEQUENCE [LARGE SCALE GENOMIC DNA]</scope>
    <source>
        <strain evidence="3">ATCC 51144 / DSM 44229 / JCM 9112 / NBRC 15066 / NRRL 15764</strain>
    </source>
</reference>
<evidence type="ECO:0000313" key="3">
    <source>
        <dbReference type="Proteomes" id="UP000006281"/>
    </source>
</evidence>
<dbReference type="PATRIC" id="fig|1179773.3.peg.6825"/>
<organism evidence="2 3">
    <name type="scientific">Saccharothrix espanaensis (strain ATCC 51144 / DSM 44229 / JCM 9112 / NBRC 15066 / NRRL 15764)</name>
    <dbReference type="NCBI Taxonomy" id="1179773"/>
    <lineage>
        <taxon>Bacteria</taxon>
        <taxon>Bacillati</taxon>
        <taxon>Actinomycetota</taxon>
        <taxon>Actinomycetes</taxon>
        <taxon>Pseudonocardiales</taxon>
        <taxon>Pseudonocardiaceae</taxon>
        <taxon>Saccharothrix</taxon>
    </lineage>
</organism>
<dbReference type="KEGG" id="sesp:BN6_67690"/>
<name>K0K6Q2_SACES</name>
<proteinExistence type="predicted"/>
<protein>
    <submittedName>
        <fullName evidence="2">Uncharacterized protein</fullName>
    </submittedName>
</protein>
<sequence>MRAASCGSSGTIFPDRAVHRVGRPGPWQSPARGEGSPNGFGRARWTFRLGSGDSVTEATLWHLFGGGGAGNRVVMNDSRVAVVDPLVVLAGSADYRDRADAGCAPASFADVDQARETLLELVLDLGDTFVTRSTATALLRRGGEVAYRIVSRALDAADGQPRWSDAPSSRNVCKD</sequence>
<feature type="region of interest" description="Disordered" evidence="1">
    <location>
        <begin position="1"/>
        <end position="38"/>
    </location>
</feature>